<keyword evidence="1" id="KW-1133">Transmembrane helix</keyword>
<reference evidence="2 3" key="2">
    <citation type="submission" date="2018-03" db="EMBL/GenBank/DDBJ databases">
        <authorList>
            <person name="Keele B.F."/>
        </authorList>
    </citation>
    <scope>NUCLEOTIDE SEQUENCE [LARGE SCALE GENOMIC DNA]</scope>
    <source>
        <strain evidence="2 3">CCALA 016</strain>
    </source>
</reference>
<evidence type="ECO:0000256" key="1">
    <source>
        <dbReference type="SAM" id="Phobius"/>
    </source>
</evidence>
<dbReference type="NCBIfam" id="TIGR02532">
    <property type="entry name" value="IV_pilin_GFxxxE"/>
    <property type="match status" value="1"/>
</dbReference>
<keyword evidence="3" id="KW-1185">Reference proteome</keyword>
<organism evidence="2 3">
    <name type="scientific">Aphanothece hegewaldii CCALA 016</name>
    <dbReference type="NCBI Taxonomy" id="2107694"/>
    <lineage>
        <taxon>Bacteria</taxon>
        <taxon>Bacillati</taxon>
        <taxon>Cyanobacteriota</taxon>
        <taxon>Cyanophyceae</taxon>
        <taxon>Oscillatoriophycideae</taxon>
        <taxon>Chroococcales</taxon>
        <taxon>Aphanothecaceae</taxon>
        <taxon>Aphanothece</taxon>
    </lineage>
</organism>
<dbReference type="AlphaFoldDB" id="A0A2T1M331"/>
<dbReference type="SUPFAM" id="SSF54523">
    <property type="entry name" value="Pili subunits"/>
    <property type="match status" value="1"/>
</dbReference>
<reference evidence="2 3" key="1">
    <citation type="submission" date="2018-03" db="EMBL/GenBank/DDBJ databases">
        <title>The ancient ancestry and fast evolution of plastids.</title>
        <authorList>
            <person name="Moore K.R."/>
            <person name="Magnabosco C."/>
            <person name="Momper L."/>
            <person name="Gold D.A."/>
            <person name="Bosak T."/>
            <person name="Fournier G.P."/>
        </authorList>
    </citation>
    <scope>NUCLEOTIDE SEQUENCE [LARGE SCALE GENOMIC DNA]</scope>
    <source>
        <strain evidence="2 3">CCALA 016</strain>
    </source>
</reference>
<evidence type="ECO:0000313" key="3">
    <source>
        <dbReference type="Proteomes" id="UP000239001"/>
    </source>
</evidence>
<gene>
    <name evidence="2" type="ORF">C7H19_00135</name>
</gene>
<evidence type="ECO:0000313" key="2">
    <source>
        <dbReference type="EMBL" id="PSF39235.1"/>
    </source>
</evidence>
<dbReference type="InterPro" id="IPR012902">
    <property type="entry name" value="N_methyl_site"/>
</dbReference>
<sequence length="188" mass="21162">MKKYQRSRHFDKGFTLVELLVTVMIMGILAVVAMPNWFKYINEQRLNEATDATETLLRNAQNRAKQEAQNFRVDFRVSNNIPQASMYRTDSSASSCWTYLDSLGNKKSPRDDCLNLSEANQITLSLIQGNSITFSNDGSIAPNSPLQPNENVTLTIPNLSNTPYRCVRIKTILGSMDKGKDSTECQQS</sequence>
<proteinExistence type="predicted"/>
<dbReference type="Proteomes" id="UP000239001">
    <property type="component" value="Unassembled WGS sequence"/>
</dbReference>
<accession>A0A2T1M331</accession>
<dbReference type="Pfam" id="PF07963">
    <property type="entry name" value="N_methyl"/>
    <property type="match status" value="1"/>
</dbReference>
<dbReference type="Gene3D" id="3.30.700.10">
    <property type="entry name" value="Glycoprotein, Type 4 Pilin"/>
    <property type="match status" value="1"/>
</dbReference>
<comment type="caution">
    <text evidence="2">The sequence shown here is derived from an EMBL/GenBank/DDBJ whole genome shotgun (WGS) entry which is preliminary data.</text>
</comment>
<protein>
    <recommendedName>
        <fullName evidence="4">Prepilin-type cleavage/methylation domain-containing protein</fullName>
    </recommendedName>
</protein>
<dbReference type="EMBL" id="PXOH01000001">
    <property type="protein sequence ID" value="PSF39235.1"/>
    <property type="molecule type" value="Genomic_DNA"/>
</dbReference>
<name>A0A2T1M331_9CHRO</name>
<evidence type="ECO:0008006" key="4">
    <source>
        <dbReference type="Google" id="ProtNLM"/>
    </source>
</evidence>
<feature type="transmembrane region" description="Helical" evidence="1">
    <location>
        <begin position="16"/>
        <end position="38"/>
    </location>
</feature>
<keyword evidence="1" id="KW-0472">Membrane</keyword>
<dbReference type="PROSITE" id="PS00409">
    <property type="entry name" value="PROKAR_NTER_METHYL"/>
    <property type="match status" value="1"/>
</dbReference>
<dbReference type="RefSeq" id="WP_106454858.1">
    <property type="nucleotide sequence ID" value="NZ_PXOH01000001.1"/>
</dbReference>
<dbReference type="InterPro" id="IPR045584">
    <property type="entry name" value="Pilin-like"/>
</dbReference>
<keyword evidence="1" id="KW-0812">Transmembrane</keyword>
<dbReference type="OrthoDB" id="468456at2"/>